<name>A0A8I2B7B9_PLESH</name>
<gene>
    <name evidence="1" type="ORF">J2R62_18155</name>
</gene>
<protein>
    <submittedName>
        <fullName evidence="1">Uncharacterized protein</fullName>
    </submittedName>
</protein>
<proteinExistence type="predicted"/>
<feature type="non-terminal residue" evidence="1">
    <location>
        <position position="153"/>
    </location>
</feature>
<dbReference type="AlphaFoldDB" id="A0A8I2B7B9"/>
<dbReference type="Proteomes" id="UP000664658">
    <property type="component" value="Unassembled WGS sequence"/>
</dbReference>
<comment type="caution">
    <text evidence="1">The sequence shown here is derived from an EMBL/GenBank/DDBJ whole genome shotgun (WGS) entry which is preliminary data.</text>
</comment>
<organism evidence="1 2">
    <name type="scientific">Plesiomonas shigelloides</name>
    <name type="common">Aeromonas shigelloides</name>
    <dbReference type="NCBI Taxonomy" id="703"/>
    <lineage>
        <taxon>Bacteria</taxon>
        <taxon>Pseudomonadati</taxon>
        <taxon>Pseudomonadota</taxon>
        <taxon>Gammaproteobacteria</taxon>
        <taxon>Enterobacterales</taxon>
        <taxon>Enterobacteriaceae</taxon>
        <taxon>Plesiomonas</taxon>
    </lineage>
</organism>
<feature type="non-terminal residue" evidence="1">
    <location>
        <position position="1"/>
    </location>
</feature>
<evidence type="ECO:0000313" key="2">
    <source>
        <dbReference type="Proteomes" id="UP000664658"/>
    </source>
</evidence>
<evidence type="ECO:0000313" key="1">
    <source>
        <dbReference type="EMBL" id="MBO1110052.1"/>
    </source>
</evidence>
<dbReference type="EMBL" id="JAFNAA010000243">
    <property type="protein sequence ID" value="MBO1110052.1"/>
    <property type="molecule type" value="Genomic_DNA"/>
</dbReference>
<reference evidence="1" key="1">
    <citation type="submission" date="2021-03" db="EMBL/GenBank/DDBJ databases">
        <title>Plesiomonas shigelloides zfcc0051, isolated from zebrafish feces.</title>
        <authorList>
            <person name="Vanderhoek Z."/>
            <person name="Gaulke C."/>
        </authorList>
    </citation>
    <scope>NUCLEOTIDE SEQUENCE</scope>
    <source>
        <strain evidence="1">Zfcc0051</strain>
    </source>
</reference>
<accession>A0A8I2B7B9</accession>
<dbReference type="RefSeq" id="WP_207542926.1">
    <property type="nucleotide sequence ID" value="NZ_JAFNAA010000243.1"/>
</dbReference>
<sequence>RVLLFIVEEAERLSCAMLMELWQLGCTSRQAGKRRGAVVLCGPAEGWAELIKARLVQQGVAQMTIEVPQLTRAEALILMKAALVRTQRPAQDAEALLGPALRPGAVLAAAATPLLPEPEPPLLPPPPAQRPQASRSRVGLLSFAVLALLALGS</sequence>